<dbReference type="EMBL" id="JACVVK020000422">
    <property type="protein sequence ID" value="KAK7474870.1"/>
    <property type="molecule type" value="Genomic_DNA"/>
</dbReference>
<sequence>MHSSDTEARFVVGCLRKNPELVTPSKKLESSLSVIDFIFEVHLHILRVDCVMYVSPECSGENREGVTQHHTETA</sequence>
<organism evidence="1 2">
    <name type="scientific">Batillaria attramentaria</name>
    <dbReference type="NCBI Taxonomy" id="370345"/>
    <lineage>
        <taxon>Eukaryota</taxon>
        <taxon>Metazoa</taxon>
        <taxon>Spiralia</taxon>
        <taxon>Lophotrochozoa</taxon>
        <taxon>Mollusca</taxon>
        <taxon>Gastropoda</taxon>
        <taxon>Caenogastropoda</taxon>
        <taxon>Sorbeoconcha</taxon>
        <taxon>Cerithioidea</taxon>
        <taxon>Batillariidae</taxon>
        <taxon>Batillaria</taxon>
    </lineage>
</organism>
<protein>
    <submittedName>
        <fullName evidence="1">Uncharacterized protein</fullName>
    </submittedName>
</protein>
<feature type="non-terminal residue" evidence="1">
    <location>
        <position position="74"/>
    </location>
</feature>
<reference evidence="1 2" key="1">
    <citation type="journal article" date="2023" name="Sci. Data">
        <title>Genome assembly of the Korean intertidal mud-creeper Batillaria attramentaria.</title>
        <authorList>
            <person name="Patra A.K."/>
            <person name="Ho P.T."/>
            <person name="Jun S."/>
            <person name="Lee S.J."/>
            <person name="Kim Y."/>
            <person name="Won Y.J."/>
        </authorList>
    </citation>
    <scope>NUCLEOTIDE SEQUENCE [LARGE SCALE GENOMIC DNA]</scope>
    <source>
        <strain evidence="1">Wonlab-2016</strain>
    </source>
</reference>
<name>A0ABD0JJF9_9CAEN</name>
<proteinExistence type="predicted"/>
<evidence type="ECO:0000313" key="1">
    <source>
        <dbReference type="EMBL" id="KAK7474870.1"/>
    </source>
</evidence>
<gene>
    <name evidence="1" type="ORF">BaRGS_00033872</name>
</gene>
<dbReference type="AlphaFoldDB" id="A0ABD0JJF9"/>
<accession>A0ABD0JJF9</accession>
<evidence type="ECO:0000313" key="2">
    <source>
        <dbReference type="Proteomes" id="UP001519460"/>
    </source>
</evidence>
<dbReference type="Proteomes" id="UP001519460">
    <property type="component" value="Unassembled WGS sequence"/>
</dbReference>
<keyword evidence="2" id="KW-1185">Reference proteome</keyword>
<comment type="caution">
    <text evidence="1">The sequence shown here is derived from an EMBL/GenBank/DDBJ whole genome shotgun (WGS) entry which is preliminary data.</text>
</comment>